<keyword evidence="1" id="KW-0732">Signal</keyword>
<organism evidence="3 4">
    <name type="scientific">Thamnocephalis sphaerospora</name>
    <dbReference type="NCBI Taxonomy" id="78915"/>
    <lineage>
        <taxon>Eukaryota</taxon>
        <taxon>Fungi</taxon>
        <taxon>Fungi incertae sedis</taxon>
        <taxon>Zoopagomycota</taxon>
        <taxon>Zoopagomycotina</taxon>
        <taxon>Zoopagomycetes</taxon>
        <taxon>Zoopagales</taxon>
        <taxon>Sigmoideomycetaceae</taxon>
        <taxon>Thamnocephalis</taxon>
    </lineage>
</organism>
<dbReference type="PANTHER" id="PTHR44167:SF24">
    <property type="entry name" value="SERINE_THREONINE-PROTEIN KINASE CHK2"/>
    <property type="match status" value="1"/>
</dbReference>
<evidence type="ECO:0000313" key="4">
    <source>
        <dbReference type="Proteomes" id="UP000271241"/>
    </source>
</evidence>
<gene>
    <name evidence="3" type="ORF">THASP1DRAFT_23088</name>
</gene>
<keyword evidence="3" id="KW-0808">Transferase</keyword>
<proteinExistence type="predicted"/>
<evidence type="ECO:0000313" key="3">
    <source>
        <dbReference type="EMBL" id="RKP09015.1"/>
    </source>
</evidence>
<dbReference type="Proteomes" id="UP000271241">
    <property type="component" value="Unassembled WGS sequence"/>
</dbReference>
<dbReference type="InterPro" id="IPR000719">
    <property type="entry name" value="Prot_kinase_dom"/>
</dbReference>
<accession>A0A4P9XSB8</accession>
<dbReference type="PANTHER" id="PTHR44167">
    <property type="entry name" value="OVARIAN-SPECIFIC SERINE/THREONINE-PROTEIN KINASE LOK-RELATED"/>
    <property type="match status" value="1"/>
</dbReference>
<keyword evidence="4" id="KW-1185">Reference proteome</keyword>
<sequence>MRFLSTGSLYLVAAATLYLSHFSHAQQMPAMPSLTIPNTLPSKDTKTGGVPGKFLGTQTTALPQTQQMPAISGFIATRNYPSKDGKTHSASGKYFGTQVYIKCTTDAAAYNREKIAINAIQAGNPVRFGMTASVKKAFPVLYKVLEPPIIKQYCLIYNEVMGVSLDKHIASWMVEKRNAMLPNIFAQIITALNYMHRLGWVHNDITLSNILVGFYQEGTMPQASIVDFGSVQRDGERLLPPPASTFGYRPLEDYDTNALSHFKRDVWMLGATVYASMADMPPYGYEKPISQGREEIWTESIMPTNMRTRGDSFLLWLPKNTGENLRTLAKTLLVTNLSARPYFQQLSAKLLYSLSAEGGKRRFLGQTLGKLIS</sequence>
<feature type="chain" id="PRO_5020702346" evidence="1">
    <location>
        <begin position="26"/>
        <end position="373"/>
    </location>
</feature>
<evidence type="ECO:0000259" key="2">
    <source>
        <dbReference type="PROSITE" id="PS50011"/>
    </source>
</evidence>
<evidence type="ECO:0000256" key="1">
    <source>
        <dbReference type="SAM" id="SignalP"/>
    </source>
</evidence>
<dbReference type="SUPFAM" id="SSF56112">
    <property type="entry name" value="Protein kinase-like (PK-like)"/>
    <property type="match status" value="1"/>
</dbReference>
<keyword evidence="3" id="KW-0418">Kinase</keyword>
<dbReference type="STRING" id="78915.A0A4P9XSB8"/>
<dbReference type="GO" id="GO:0005524">
    <property type="term" value="F:ATP binding"/>
    <property type="evidence" value="ECO:0007669"/>
    <property type="project" value="InterPro"/>
</dbReference>
<dbReference type="OrthoDB" id="10020333at2759"/>
<feature type="signal peptide" evidence="1">
    <location>
        <begin position="1"/>
        <end position="25"/>
    </location>
</feature>
<dbReference type="InterPro" id="IPR011009">
    <property type="entry name" value="Kinase-like_dom_sf"/>
</dbReference>
<reference evidence="4" key="1">
    <citation type="journal article" date="2018" name="Nat. Microbiol.">
        <title>Leveraging single-cell genomics to expand the fungal tree of life.</title>
        <authorList>
            <person name="Ahrendt S.R."/>
            <person name="Quandt C.A."/>
            <person name="Ciobanu D."/>
            <person name="Clum A."/>
            <person name="Salamov A."/>
            <person name="Andreopoulos B."/>
            <person name="Cheng J.F."/>
            <person name="Woyke T."/>
            <person name="Pelin A."/>
            <person name="Henrissat B."/>
            <person name="Reynolds N.K."/>
            <person name="Benny G.L."/>
            <person name="Smith M.E."/>
            <person name="James T.Y."/>
            <person name="Grigoriev I.V."/>
        </authorList>
    </citation>
    <scope>NUCLEOTIDE SEQUENCE [LARGE SCALE GENOMIC DNA]</scope>
    <source>
        <strain evidence="4">RSA 1356</strain>
    </source>
</reference>
<dbReference type="Pfam" id="PF00069">
    <property type="entry name" value="Pkinase"/>
    <property type="match status" value="1"/>
</dbReference>
<name>A0A4P9XSB8_9FUNG</name>
<feature type="domain" description="Protein kinase" evidence="2">
    <location>
        <begin position="1"/>
        <end position="352"/>
    </location>
</feature>
<dbReference type="PROSITE" id="PS50011">
    <property type="entry name" value="PROTEIN_KINASE_DOM"/>
    <property type="match status" value="1"/>
</dbReference>
<dbReference type="SMART" id="SM00220">
    <property type="entry name" value="S_TKc"/>
    <property type="match status" value="1"/>
</dbReference>
<dbReference type="AlphaFoldDB" id="A0A4P9XSB8"/>
<protein>
    <submittedName>
        <fullName evidence="3">Kinase-like domain-containing protein</fullName>
    </submittedName>
</protein>
<dbReference type="GO" id="GO:0004672">
    <property type="term" value="F:protein kinase activity"/>
    <property type="evidence" value="ECO:0007669"/>
    <property type="project" value="InterPro"/>
</dbReference>
<dbReference type="Gene3D" id="1.10.510.10">
    <property type="entry name" value="Transferase(Phosphotransferase) domain 1"/>
    <property type="match status" value="1"/>
</dbReference>
<dbReference type="EMBL" id="KZ992549">
    <property type="protein sequence ID" value="RKP09015.1"/>
    <property type="molecule type" value="Genomic_DNA"/>
</dbReference>